<feature type="compositionally biased region" description="Low complexity" evidence="1">
    <location>
        <begin position="155"/>
        <end position="179"/>
    </location>
</feature>
<feature type="region of interest" description="Disordered" evidence="1">
    <location>
        <begin position="152"/>
        <end position="179"/>
    </location>
</feature>
<dbReference type="EMBL" id="JAFHDT010000007">
    <property type="protein sequence ID" value="KAI7808150.1"/>
    <property type="molecule type" value="Genomic_DNA"/>
</dbReference>
<dbReference type="Proteomes" id="UP001059041">
    <property type="component" value="Linkage Group LG7"/>
</dbReference>
<dbReference type="AlphaFoldDB" id="A0A9W8C5T3"/>
<proteinExistence type="predicted"/>
<comment type="caution">
    <text evidence="2">The sequence shown here is derived from an EMBL/GenBank/DDBJ whole genome shotgun (WGS) entry which is preliminary data.</text>
</comment>
<keyword evidence="3" id="KW-1185">Reference proteome</keyword>
<accession>A0A9W8C5T3</accession>
<feature type="region of interest" description="Disordered" evidence="1">
    <location>
        <begin position="409"/>
        <end position="444"/>
    </location>
</feature>
<organism evidence="2 3">
    <name type="scientific">Triplophysa rosa</name>
    <name type="common">Cave loach</name>
    <dbReference type="NCBI Taxonomy" id="992332"/>
    <lineage>
        <taxon>Eukaryota</taxon>
        <taxon>Metazoa</taxon>
        <taxon>Chordata</taxon>
        <taxon>Craniata</taxon>
        <taxon>Vertebrata</taxon>
        <taxon>Euteleostomi</taxon>
        <taxon>Actinopterygii</taxon>
        <taxon>Neopterygii</taxon>
        <taxon>Teleostei</taxon>
        <taxon>Ostariophysi</taxon>
        <taxon>Cypriniformes</taxon>
        <taxon>Nemacheilidae</taxon>
        <taxon>Triplophysa</taxon>
    </lineage>
</organism>
<name>A0A9W8C5T3_TRIRA</name>
<gene>
    <name evidence="2" type="ORF">IRJ41_018123</name>
</gene>
<protein>
    <submittedName>
        <fullName evidence="2">Uncharacterized protein</fullName>
    </submittedName>
</protein>
<evidence type="ECO:0000313" key="2">
    <source>
        <dbReference type="EMBL" id="KAI7808150.1"/>
    </source>
</evidence>
<evidence type="ECO:0000256" key="1">
    <source>
        <dbReference type="SAM" id="MobiDB-lite"/>
    </source>
</evidence>
<reference evidence="2" key="1">
    <citation type="submission" date="2021-02" db="EMBL/GenBank/DDBJ databases">
        <title>Comparative genomics reveals that relaxation of natural selection precedes convergent phenotypic evolution of cavefish.</title>
        <authorList>
            <person name="Peng Z."/>
        </authorList>
    </citation>
    <scope>NUCLEOTIDE SEQUENCE</scope>
    <source>
        <tissue evidence="2">Muscle</tissue>
    </source>
</reference>
<sequence>MAAAMQTALASEGQFPRLCVCGNKISGKDTHQVCSACLGLKHAQAAIDAPGSCEHCARFTLKSLRQTLACQASLSGEDPLMSTSPASAVTPQVSIPVELPSKATLSWGEQLDACTPLPNVPSTDDEEEDLFDFEDEGQSEFLLSDEEDYEDSFFLPPSQSAQPLAAAGSTEGAGEAPSSPLLGVDLQDVCKCAAEKLNIPWPTVVAETAKSQLLEEVAVTWKDKPFTGKVTIQGGSVLDLEGIEKEGLLRMPLVAAHLHPKRSAATNVTLPSKADRFQSNMTDRAYKAVALSVRALNAISLLTAYQAELQDEVSATPGQAQWDEICVVMDLSLRLQRCAVQAAGKAMATMVIQEWGRWLNLANLSNREKETIVDAPVVSEGVFGSALTQMQKRCEEKKRDDEALQLCLPRKPQSSPPLPPRLTYAQATGHPRPSFRIPRRPRPPPKVDNLLDLIFDKHFDKVFMDLTPYVDEALKISIPEDLTVQNS</sequence>
<evidence type="ECO:0000313" key="3">
    <source>
        <dbReference type="Proteomes" id="UP001059041"/>
    </source>
</evidence>